<proteinExistence type="predicted"/>
<evidence type="ECO:0000313" key="2">
    <source>
        <dbReference type="EMBL" id="KAJ9698801.1"/>
    </source>
</evidence>
<evidence type="ECO:0000256" key="1">
    <source>
        <dbReference type="SAM" id="Phobius"/>
    </source>
</evidence>
<protein>
    <submittedName>
        <fullName evidence="2">Uncharacterized protein</fullName>
    </submittedName>
</protein>
<dbReference type="InterPro" id="IPR036259">
    <property type="entry name" value="MFS_trans_sf"/>
</dbReference>
<dbReference type="Gene3D" id="1.20.1250.20">
    <property type="entry name" value="MFS general substrate transporter like domains"/>
    <property type="match status" value="1"/>
</dbReference>
<dbReference type="Proteomes" id="UP001168098">
    <property type="component" value="Unassembled WGS sequence"/>
</dbReference>
<keyword evidence="1" id="KW-1133">Transmembrane helix</keyword>
<gene>
    <name evidence="2" type="ORF">PVL29_007732</name>
</gene>
<keyword evidence="3" id="KW-1185">Reference proteome</keyword>
<name>A0AA39DV58_VITRO</name>
<dbReference type="AlphaFoldDB" id="A0AA39DV58"/>
<keyword evidence="1" id="KW-0472">Membrane</keyword>
<dbReference type="EMBL" id="JARBHA010000006">
    <property type="protein sequence ID" value="KAJ9698801.1"/>
    <property type="molecule type" value="Genomic_DNA"/>
</dbReference>
<organism evidence="2 3">
    <name type="scientific">Vitis rotundifolia</name>
    <name type="common">Muscadine grape</name>
    <dbReference type="NCBI Taxonomy" id="103349"/>
    <lineage>
        <taxon>Eukaryota</taxon>
        <taxon>Viridiplantae</taxon>
        <taxon>Streptophyta</taxon>
        <taxon>Embryophyta</taxon>
        <taxon>Tracheophyta</taxon>
        <taxon>Spermatophyta</taxon>
        <taxon>Magnoliopsida</taxon>
        <taxon>eudicotyledons</taxon>
        <taxon>Gunneridae</taxon>
        <taxon>Pentapetalae</taxon>
        <taxon>rosids</taxon>
        <taxon>Vitales</taxon>
        <taxon>Vitaceae</taxon>
        <taxon>Viteae</taxon>
        <taxon>Vitis</taxon>
    </lineage>
</organism>
<feature type="transmembrane region" description="Helical" evidence="1">
    <location>
        <begin position="41"/>
        <end position="60"/>
    </location>
</feature>
<accession>A0AA39DV58</accession>
<comment type="caution">
    <text evidence="2">The sequence shown here is derived from an EMBL/GenBank/DDBJ whole genome shotgun (WGS) entry which is preliminary data.</text>
</comment>
<evidence type="ECO:0000313" key="3">
    <source>
        <dbReference type="Proteomes" id="UP001168098"/>
    </source>
</evidence>
<reference evidence="2 3" key="1">
    <citation type="journal article" date="2023" name="BMC Biotechnol.">
        <title>Vitis rotundifolia cv Carlos genome sequencing.</title>
        <authorList>
            <person name="Huff M."/>
            <person name="Hulse-Kemp A."/>
            <person name="Scheffler B."/>
            <person name="Youngblood R."/>
            <person name="Simpson S."/>
            <person name="Babiker E."/>
            <person name="Staton M."/>
        </authorList>
    </citation>
    <scope>NUCLEOTIDE SEQUENCE [LARGE SCALE GENOMIC DNA]</scope>
    <source>
        <tissue evidence="2">Leaf</tissue>
    </source>
</reference>
<sequence>MSGFNILSVATFIFLYRRVIDPLVSRTRKTDTKEPTELQRMGIGLVIAIITMIAAELRIITN</sequence>
<keyword evidence="1" id="KW-0812">Transmembrane</keyword>